<dbReference type="OrthoDB" id="7786253at2759"/>
<dbReference type="Proteomes" id="UP000694255">
    <property type="component" value="Unassembled WGS sequence"/>
</dbReference>
<evidence type="ECO:0000256" key="7">
    <source>
        <dbReference type="ARBA" id="ARBA00023002"/>
    </source>
</evidence>
<evidence type="ECO:0000256" key="5">
    <source>
        <dbReference type="ARBA" id="ARBA00022827"/>
    </source>
</evidence>
<comment type="subcellular location">
    <subcellularLocation>
        <location evidence="2">Mitochondrion</location>
    </subcellularLocation>
</comment>
<dbReference type="InterPro" id="IPR006094">
    <property type="entry name" value="Oxid_FAD_bind_N"/>
</dbReference>
<evidence type="ECO:0000256" key="10">
    <source>
        <dbReference type="ARBA" id="ARBA00051436"/>
    </source>
</evidence>
<proteinExistence type="inferred from homology"/>
<keyword evidence="14" id="KW-1185">Reference proteome</keyword>
<comment type="similarity">
    <text evidence="3">Belongs to the FAD-binding oxidoreductase/transferase type 4 family.</text>
</comment>
<evidence type="ECO:0000256" key="3">
    <source>
        <dbReference type="ARBA" id="ARBA00008000"/>
    </source>
</evidence>
<gene>
    <name evidence="13" type="ORF">J8A68_004159</name>
</gene>
<dbReference type="GO" id="GO:0008720">
    <property type="term" value="F:D-lactate dehydrogenase (NAD+) activity"/>
    <property type="evidence" value="ECO:0007669"/>
    <property type="project" value="TreeGrafter"/>
</dbReference>
<organism evidence="13 14">
    <name type="scientific">[Candida] subhashii</name>
    <dbReference type="NCBI Taxonomy" id="561895"/>
    <lineage>
        <taxon>Eukaryota</taxon>
        <taxon>Fungi</taxon>
        <taxon>Dikarya</taxon>
        <taxon>Ascomycota</taxon>
        <taxon>Saccharomycotina</taxon>
        <taxon>Pichiomycetes</taxon>
        <taxon>Debaryomycetaceae</taxon>
        <taxon>Spathaspora</taxon>
    </lineage>
</organism>
<evidence type="ECO:0000313" key="13">
    <source>
        <dbReference type="EMBL" id="KAG7662265.1"/>
    </source>
</evidence>
<evidence type="ECO:0000256" key="9">
    <source>
        <dbReference type="ARBA" id="ARBA00038897"/>
    </source>
</evidence>
<keyword evidence="6" id="KW-0809">Transit peptide</keyword>
<dbReference type="PANTHER" id="PTHR11748:SF111">
    <property type="entry name" value="D-LACTATE DEHYDROGENASE, MITOCHONDRIAL-RELATED"/>
    <property type="match status" value="1"/>
</dbReference>
<comment type="caution">
    <text evidence="13">The sequence shown here is derived from an EMBL/GenBank/DDBJ whole genome shotgun (WGS) entry which is preliminary data.</text>
</comment>
<dbReference type="Pfam" id="PF01565">
    <property type="entry name" value="FAD_binding_4"/>
    <property type="match status" value="1"/>
</dbReference>
<keyword evidence="8" id="KW-0496">Mitochondrion</keyword>
<name>A0A8J5QKS2_9ASCO</name>
<comment type="cofactor">
    <cofactor evidence="1">
        <name>FAD</name>
        <dbReference type="ChEBI" id="CHEBI:57692"/>
    </cofactor>
</comment>
<dbReference type="GeneID" id="73470959"/>
<dbReference type="PANTHER" id="PTHR11748">
    <property type="entry name" value="D-LACTATE DEHYDROGENASE"/>
    <property type="match status" value="1"/>
</dbReference>
<keyword evidence="7" id="KW-0560">Oxidoreductase</keyword>
<reference evidence="13 14" key="1">
    <citation type="journal article" date="2021" name="DNA Res.">
        <title>Genome analysis of Candida subhashii reveals its hybrid nature and dual mitochondrial genome conformations.</title>
        <authorList>
            <person name="Mixao V."/>
            <person name="Hegedusova E."/>
            <person name="Saus E."/>
            <person name="Pryszcz L.P."/>
            <person name="Cillingova A."/>
            <person name="Nosek J."/>
            <person name="Gabaldon T."/>
        </authorList>
    </citation>
    <scope>NUCLEOTIDE SEQUENCE [LARGE SCALE GENOMIC DNA]</scope>
    <source>
        <strain evidence="13 14">CBS 10753</strain>
    </source>
</reference>
<dbReference type="InterPro" id="IPR004113">
    <property type="entry name" value="FAD-bd_oxidored_4_C"/>
</dbReference>
<sequence length="588" mass="65157">MFRLGYKLIRPISRVRFNSTRATPQSTTGPQLFKYFALATVFSGAGIYLGQTVFKQQEQQQQKSPTPDLSTSPLSTLSPPIYATEQEFQIGLSKILNLVGKEHASFDKDVLHTHNDSFFQTHHPPDPTKQHPHVVIYPNSTQEVSEVLKIAHEYRIPVVASSGLTSVEGQNIHTRGPYSISLSFGHMNKILEFHPEDLDIVVEPGVGWQDLDDFLRNDPQGDHLLFGPDPGMGANIAGMVGTSASGTNAFKYGTMKENVVNLTVVLADGTIIKTKQRPRKSSAGYDMTRLFIGSEGTLGVITEITLKLHVRPKFEFVSIAAFETIKDAAATAQNLISQGIQPNAIEILNDTMMSFVNEFSDSKTRYLEHPTLFMKFGGASEQAIAEQTKVVEAIAAKNNVIKFESSHDEDMNQELWSARRSGLWSTFEHGAKVLEDPNDVNVWATDIAVPISKLSSIISEINQDLIEGGYDNKFSVMGHIGDGNCHFLILFNSKDHGVVSQVVDKMVERALNYEGTSTGEHGVGVGKRKYLPQELGITTVDAMRQIKLALDPRRILNPDKIFKIDPNDTLDEQLEGGHIKEIQECRNH</sequence>
<dbReference type="GO" id="GO:0005739">
    <property type="term" value="C:mitochondrion"/>
    <property type="evidence" value="ECO:0007669"/>
    <property type="project" value="UniProtKB-SubCell"/>
</dbReference>
<dbReference type="FunFam" id="1.10.45.10:FF:000001">
    <property type="entry name" value="D-lactate dehydrogenase mitochondrial"/>
    <property type="match status" value="1"/>
</dbReference>
<dbReference type="PROSITE" id="PS51387">
    <property type="entry name" value="FAD_PCMH"/>
    <property type="match status" value="1"/>
</dbReference>
<dbReference type="EC" id="1.1.2.4" evidence="9"/>
<evidence type="ECO:0000313" key="14">
    <source>
        <dbReference type="Proteomes" id="UP000694255"/>
    </source>
</evidence>
<dbReference type="GO" id="GO:0071949">
    <property type="term" value="F:FAD binding"/>
    <property type="evidence" value="ECO:0007669"/>
    <property type="project" value="InterPro"/>
</dbReference>
<dbReference type="FunFam" id="3.30.70.2740:FF:000001">
    <property type="entry name" value="D-lactate dehydrogenase mitochondrial"/>
    <property type="match status" value="1"/>
</dbReference>
<accession>A0A8J5QKS2</accession>
<dbReference type="Pfam" id="PF02913">
    <property type="entry name" value="FAD-oxidase_C"/>
    <property type="match status" value="1"/>
</dbReference>
<evidence type="ECO:0000256" key="1">
    <source>
        <dbReference type="ARBA" id="ARBA00001974"/>
    </source>
</evidence>
<dbReference type="GO" id="GO:1903457">
    <property type="term" value="P:lactate catabolic process"/>
    <property type="evidence" value="ECO:0007669"/>
    <property type="project" value="TreeGrafter"/>
</dbReference>
<evidence type="ECO:0000256" key="6">
    <source>
        <dbReference type="ARBA" id="ARBA00022946"/>
    </source>
</evidence>
<dbReference type="InterPro" id="IPR016166">
    <property type="entry name" value="FAD-bd_PCMH"/>
</dbReference>
<comment type="catalytic activity">
    <reaction evidence="10">
        <text>(R)-lactate + 2 Fe(III)-[cytochrome c] = 2 Fe(II)-[cytochrome c] + pyruvate + 2 H(+)</text>
        <dbReference type="Rhea" id="RHEA:13521"/>
        <dbReference type="Rhea" id="RHEA-COMP:10350"/>
        <dbReference type="Rhea" id="RHEA-COMP:14399"/>
        <dbReference type="ChEBI" id="CHEBI:15361"/>
        <dbReference type="ChEBI" id="CHEBI:15378"/>
        <dbReference type="ChEBI" id="CHEBI:16004"/>
        <dbReference type="ChEBI" id="CHEBI:29033"/>
        <dbReference type="ChEBI" id="CHEBI:29034"/>
        <dbReference type="EC" id="1.1.2.4"/>
    </reaction>
</comment>
<evidence type="ECO:0000256" key="4">
    <source>
        <dbReference type="ARBA" id="ARBA00022630"/>
    </source>
</evidence>
<evidence type="ECO:0000256" key="11">
    <source>
        <dbReference type="ARBA" id="ARBA00083446"/>
    </source>
</evidence>
<dbReference type="EMBL" id="JAGSYN010000181">
    <property type="protein sequence ID" value="KAG7662265.1"/>
    <property type="molecule type" value="Genomic_DNA"/>
</dbReference>
<dbReference type="RefSeq" id="XP_049262498.1">
    <property type="nucleotide sequence ID" value="XM_049408088.1"/>
</dbReference>
<keyword evidence="4" id="KW-0285">Flavoprotein</keyword>
<dbReference type="FunFam" id="3.30.465.10:FF:000014">
    <property type="entry name" value="D-lactate dehydrogenase (Cytochrome), putative"/>
    <property type="match status" value="1"/>
</dbReference>
<evidence type="ECO:0000256" key="8">
    <source>
        <dbReference type="ARBA" id="ARBA00023128"/>
    </source>
</evidence>
<dbReference type="GO" id="GO:0004458">
    <property type="term" value="F:D-lactate dehydrogenase (cytochrome) activity"/>
    <property type="evidence" value="ECO:0007669"/>
    <property type="project" value="UniProtKB-EC"/>
</dbReference>
<dbReference type="AlphaFoldDB" id="A0A8J5QKS2"/>
<evidence type="ECO:0000256" key="2">
    <source>
        <dbReference type="ARBA" id="ARBA00004173"/>
    </source>
</evidence>
<evidence type="ECO:0000259" key="12">
    <source>
        <dbReference type="PROSITE" id="PS51387"/>
    </source>
</evidence>
<feature type="domain" description="FAD-binding PCMH-type" evidence="12">
    <location>
        <begin position="128"/>
        <end position="311"/>
    </location>
</feature>
<protein>
    <recommendedName>
        <fullName evidence="9">D-lactate dehydrogenase (cytochrome)</fullName>
        <ecNumber evidence="9">1.1.2.4</ecNumber>
    </recommendedName>
    <alternativeName>
        <fullName evidence="11">D-lactate ferricytochrome C oxidoreductase</fullName>
    </alternativeName>
</protein>
<keyword evidence="5" id="KW-0274">FAD</keyword>